<sequence length="37" mass="4023">GRWVSLPQNQNKTLYGSMGAKVEKLLKGQTTSHGYSG</sequence>
<accession>A0A0F9KUD8</accession>
<proteinExistence type="predicted"/>
<gene>
    <name evidence="1" type="ORF">LCGC14_1592230</name>
</gene>
<organism evidence="1">
    <name type="scientific">marine sediment metagenome</name>
    <dbReference type="NCBI Taxonomy" id="412755"/>
    <lineage>
        <taxon>unclassified sequences</taxon>
        <taxon>metagenomes</taxon>
        <taxon>ecological metagenomes</taxon>
    </lineage>
</organism>
<evidence type="ECO:0000313" key="1">
    <source>
        <dbReference type="EMBL" id="KKM25723.1"/>
    </source>
</evidence>
<name>A0A0F9KUD8_9ZZZZ</name>
<protein>
    <submittedName>
        <fullName evidence="1">Uncharacterized protein</fullName>
    </submittedName>
</protein>
<reference evidence="1" key="1">
    <citation type="journal article" date="2015" name="Nature">
        <title>Complex archaea that bridge the gap between prokaryotes and eukaryotes.</title>
        <authorList>
            <person name="Spang A."/>
            <person name="Saw J.H."/>
            <person name="Jorgensen S.L."/>
            <person name="Zaremba-Niedzwiedzka K."/>
            <person name="Martijn J."/>
            <person name="Lind A.E."/>
            <person name="van Eijk R."/>
            <person name="Schleper C."/>
            <person name="Guy L."/>
            <person name="Ettema T.J."/>
        </authorList>
    </citation>
    <scope>NUCLEOTIDE SEQUENCE</scope>
</reference>
<dbReference type="EMBL" id="LAZR01012658">
    <property type="protein sequence ID" value="KKM25723.1"/>
    <property type="molecule type" value="Genomic_DNA"/>
</dbReference>
<comment type="caution">
    <text evidence="1">The sequence shown here is derived from an EMBL/GenBank/DDBJ whole genome shotgun (WGS) entry which is preliminary data.</text>
</comment>
<feature type="non-terminal residue" evidence="1">
    <location>
        <position position="1"/>
    </location>
</feature>
<dbReference type="AlphaFoldDB" id="A0A0F9KUD8"/>